<dbReference type="PANTHER" id="PTHR11922">
    <property type="entry name" value="GMP SYNTHASE-RELATED"/>
    <property type="match status" value="1"/>
</dbReference>
<evidence type="ECO:0000256" key="6">
    <source>
        <dbReference type="ARBA" id="ARBA00022741"/>
    </source>
</evidence>
<dbReference type="NCBIfam" id="NF000848">
    <property type="entry name" value="PRK00074.1"/>
    <property type="match status" value="1"/>
</dbReference>
<dbReference type="Gene3D" id="3.40.50.620">
    <property type="entry name" value="HUPs"/>
    <property type="match status" value="1"/>
</dbReference>
<keyword evidence="7 11" id="KW-0332">GMP biosynthesis</keyword>
<comment type="function">
    <text evidence="1 11">Catalyzes the synthesis of GMP from XMP.</text>
</comment>
<feature type="active site" evidence="11">
    <location>
        <position position="182"/>
    </location>
</feature>
<evidence type="ECO:0000256" key="8">
    <source>
        <dbReference type="ARBA" id="ARBA00022755"/>
    </source>
</evidence>
<evidence type="ECO:0000256" key="2">
    <source>
        <dbReference type="ARBA" id="ARBA00005153"/>
    </source>
</evidence>
<dbReference type="InterPro" id="IPR022955">
    <property type="entry name" value="GMP_synthase"/>
</dbReference>
<keyword evidence="5 11" id="KW-0436">Ligase</keyword>
<comment type="catalytic activity">
    <reaction evidence="11">
        <text>XMP + L-glutamine + ATP + H2O = GMP + L-glutamate + AMP + diphosphate + 2 H(+)</text>
        <dbReference type="Rhea" id="RHEA:11680"/>
        <dbReference type="ChEBI" id="CHEBI:15377"/>
        <dbReference type="ChEBI" id="CHEBI:15378"/>
        <dbReference type="ChEBI" id="CHEBI:29985"/>
        <dbReference type="ChEBI" id="CHEBI:30616"/>
        <dbReference type="ChEBI" id="CHEBI:33019"/>
        <dbReference type="ChEBI" id="CHEBI:57464"/>
        <dbReference type="ChEBI" id="CHEBI:58115"/>
        <dbReference type="ChEBI" id="CHEBI:58359"/>
        <dbReference type="ChEBI" id="CHEBI:456215"/>
        <dbReference type="EC" id="6.3.5.2"/>
    </reaction>
</comment>
<keyword evidence="6 11" id="KW-0547">Nucleotide-binding</keyword>
<dbReference type="InterPro" id="IPR014729">
    <property type="entry name" value="Rossmann-like_a/b/a_fold"/>
</dbReference>
<organism evidence="14 15">
    <name type="scientific">Lamprobacter modestohalophilus</name>
    <dbReference type="NCBI Taxonomy" id="1064514"/>
    <lineage>
        <taxon>Bacteria</taxon>
        <taxon>Pseudomonadati</taxon>
        <taxon>Pseudomonadota</taxon>
        <taxon>Gammaproteobacteria</taxon>
        <taxon>Chromatiales</taxon>
        <taxon>Chromatiaceae</taxon>
        <taxon>Lamprobacter</taxon>
    </lineage>
</organism>
<protein>
    <recommendedName>
        <fullName evidence="4 11">GMP synthase [glutamine-hydrolyzing]</fullName>
        <ecNumber evidence="3 11">6.3.5.2</ecNumber>
    </recommendedName>
    <alternativeName>
        <fullName evidence="11">GMP synthetase</fullName>
    </alternativeName>
    <alternativeName>
        <fullName evidence="11">Glutamine amidotransferase</fullName>
    </alternativeName>
</protein>
<dbReference type="Gene3D" id="3.30.300.10">
    <property type="match status" value="1"/>
</dbReference>
<dbReference type="SUPFAM" id="SSF54810">
    <property type="entry name" value="GMP synthetase C-terminal dimerisation domain"/>
    <property type="match status" value="1"/>
</dbReference>
<evidence type="ECO:0000256" key="10">
    <source>
        <dbReference type="ARBA" id="ARBA00022962"/>
    </source>
</evidence>
<dbReference type="GO" id="GO:0005829">
    <property type="term" value="C:cytosol"/>
    <property type="evidence" value="ECO:0007669"/>
    <property type="project" value="TreeGrafter"/>
</dbReference>
<evidence type="ECO:0000256" key="12">
    <source>
        <dbReference type="PROSITE-ProRule" id="PRU00886"/>
    </source>
</evidence>
<dbReference type="NCBIfam" id="TIGR00884">
    <property type="entry name" value="guaA_Cterm"/>
    <property type="match status" value="1"/>
</dbReference>
<evidence type="ECO:0000256" key="4">
    <source>
        <dbReference type="ARBA" id="ARBA00021562"/>
    </source>
</evidence>
<dbReference type="FunFam" id="3.40.50.880:FF:000001">
    <property type="entry name" value="GMP synthase [glutamine-hydrolyzing]"/>
    <property type="match status" value="1"/>
</dbReference>
<evidence type="ECO:0000313" key="14">
    <source>
        <dbReference type="EMBL" id="MBK1620434.1"/>
    </source>
</evidence>
<dbReference type="Pfam" id="PF02540">
    <property type="entry name" value="NAD_synthase"/>
    <property type="match status" value="1"/>
</dbReference>
<dbReference type="InterPro" id="IPR017926">
    <property type="entry name" value="GATASE"/>
</dbReference>
<dbReference type="InterPro" id="IPR025777">
    <property type="entry name" value="GMPS_ATP_PPase_dom"/>
</dbReference>
<evidence type="ECO:0000256" key="11">
    <source>
        <dbReference type="HAMAP-Rule" id="MF_00344"/>
    </source>
</evidence>
<dbReference type="HAMAP" id="MF_00344">
    <property type="entry name" value="GMP_synthase"/>
    <property type="match status" value="1"/>
</dbReference>
<evidence type="ECO:0000313" key="15">
    <source>
        <dbReference type="Proteomes" id="UP001138768"/>
    </source>
</evidence>
<reference evidence="14 15" key="1">
    <citation type="journal article" date="2020" name="Microorganisms">
        <title>Osmotic Adaptation and Compatible Solute Biosynthesis of Phototrophic Bacteria as Revealed from Genome Analyses.</title>
        <authorList>
            <person name="Imhoff J.F."/>
            <person name="Rahn T."/>
            <person name="Kunzel S."/>
            <person name="Keller A."/>
            <person name="Neulinger S.C."/>
        </authorList>
    </citation>
    <scope>NUCLEOTIDE SEQUENCE [LARGE SCALE GENOMIC DNA]</scope>
    <source>
        <strain evidence="14 15">DSM 25653</strain>
    </source>
</reference>
<feature type="active site" evidence="11">
    <location>
        <position position="180"/>
    </location>
</feature>
<dbReference type="GO" id="GO:0003921">
    <property type="term" value="F:GMP synthase activity"/>
    <property type="evidence" value="ECO:0007669"/>
    <property type="project" value="InterPro"/>
</dbReference>
<evidence type="ECO:0000259" key="13">
    <source>
        <dbReference type="PROSITE" id="PS51553"/>
    </source>
</evidence>
<dbReference type="PRINTS" id="PR00097">
    <property type="entry name" value="ANTSNTHASEII"/>
</dbReference>
<accession>A0A9X0WBL1</accession>
<dbReference type="PANTHER" id="PTHR11922:SF2">
    <property type="entry name" value="GMP SYNTHASE [GLUTAMINE-HYDROLYZING]"/>
    <property type="match status" value="1"/>
</dbReference>
<comment type="caution">
    <text evidence="14">The sequence shown here is derived from an EMBL/GenBank/DDBJ whole genome shotgun (WGS) entry which is preliminary data.</text>
</comment>
<evidence type="ECO:0000256" key="9">
    <source>
        <dbReference type="ARBA" id="ARBA00022840"/>
    </source>
</evidence>
<evidence type="ECO:0000256" key="5">
    <source>
        <dbReference type="ARBA" id="ARBA00022598"/>
    </source>
</evidence>
<dbReference type="InterPro" id="IPR004739">
    <property type="entry name" value="GMP_synth_GATase"/>
</dbReference>
<dbReference type="AlphaFoldDB" id="A0A9X0WBL1"/>
<dbReference type="Proteomes" id="UP001138768">
    <property type="component" value="Unassembled WGS sequence"/>
</dbReference>
<dbReference type="SUPFAM" id="SSF52317">
    <property type="entry name" value="Class I glutamine amidotransferase-like"/>
    <property type="match status" value="1"/>
</dbReference>
<dbReference type="CDD" id="cd01742">
    <property type="entry name" value="GATase1_GMP_Synthase"/>
    <property type="match status" value="1"/>
</dbReference>
<dbReference type="CDD" id="cd01997">
    <property type="entry name" value="GMP_synthase_C"/>
    <property type="match status" value="1"/>
</dbReference>
<dbReference type="PRINTS" id="PR00099">
    <property type="entry name" value="CPSGATASE"/>
</dbReference>
<dbReference type="EC" id="6.3.5.2" evidence="3 11"/>
<dbReference type="NCBIfam" id="TIGR00888">
    <property type="entry name" value="guaA_Nterm"/>
    <property type="match status" value="1"/>
</dbReference>
<dbReference type="GO" id="GO:0005524">
    <property type="term" value="F:ATP binding"/>
    <property type="evidence" value="ECO:0007669"/>
    <property type="project" value="UniProtKB-UniRule"/>
</dbReference>
<sequence length="524" mass="57977">MSNIHADRLLILDFGSQYTQLIARRVREAGVYCELHPWDMPPELIQDFKPAGIILSGGPQSAHAQETPRAADLIFELDVPVLGICYGMQTMAAQLGGEVAPAQQREYGYAQVRARGHSRLLRDIEDQTSLEGYGLLDVWMSHGDRVERLPDGFSVIATTTNAPLAGIADEARRFYGIQFHPEVTHTRQGQRIIERFCHEICGCGRLWTPSNIIEDAISAIHAQTGDDEVLLGLSGGVDSSVVAALLHRAIGDRLTCVFVDNGLLRQGEGDQVMATFARHMGVRVLRVDAEAQFLKQLAGVSDPEAKRKRIGNTFIEVFEAEAAKLPGVKWLAQGTIYPDVIESAGAKTGKAKVIKSHHNVGGLPERMRLGLVEPLRELFKDEVRRIGIELGLPAEMVYRHPFPGPGLGVRILGEVQKDSADTLRLADHLFIEELRHAELYDRVSQAFAVFLPVRSVGVVGDNRCYEHVIALRAVETVDFMTARWAHLPYDFLEHVSTRIVNEVPGVSRVVYDVTGKPPGTIEWE</sequence>
<proteinExistence type="inferred from homology"/>
<keyword evidence="8 11" id="KW-0658">Purine biosynthesis</keyword>
<evidence type="ECO:0000256" key="3">
    <source>
        <dbReference type="ARBA" id="ARBA00012746"/>
    </source>
</evidence>
<feature type="binding site" evidence="12">
    <location>
        <begin position="234"/>
        <end position="240"/>
    </location>
    <ligand>
        <name>ATP</name>
        <dbReference type="ChEBI" id="CHEBI:30616"/>
    </ligand>
</feature>
<dbReference type="PROSITE" id="PS51553">
    <property type="entry name" value="GMPS_ATP_PPASE"/>
    <property type="match status" value="1"/>
</dbReference>
<gene>
    <name evidence="11" type="primary">guaA</name>
    <name evidence="14" type="ORF">CKO42_18725</name>
</gene>
<dbReference type="Gene3D" id="3.40.50.880">
    <property type="match status" value="1"/>
</dbReference>
<dbReference type="InterPro" id="IPR029062">
    <property type="entry name" value="Class_I_gatase-like"/>
</dbReference>
<keyword evidence="9 11" id="KW-0067">ATP-binding</keyword>
<feature type="domain" description="GMPS ATP-PPase" evidence="13">
    <location>
        <begin position="207"/>
        <end position="399"/>
    </location>
</feature>
<dbReference type="InterPro" id="IPR001674">
    <property type="entry name" value="GMP_synth_C"/>
</dbReference>
<dbReference type="FunFam" id="3.40.50.620:FF:000001">
    <property type="entry name" value="GMP synthase [glutamine-hydrolyzing]"/>
    <property type="match status" value="1"/>
</dbReference>
<dbReference type="Pfam" id="PF00117">
    <property type="entry name" value="GATase"/>
    <property type="match status" value="1"/>
</dbReference>
<dbReference type="PRINTS" id="PR00096">
    <property type="entry name" value="GATASE"/>
</dbReference>
<evidence type="ECO:0000256" key="7">
    <source>
        <dbReference type="ARBA" id="ARBA00022749"/>
    </source>
</evidence>
<dbReference type="RefSeq" id="WP_200247365.1">
    <property type="nucleotide sequence ID" value="NZ_NRRY01000039.1"/>
</dbReference>
<keyword evidence="15" id="KW-1185">Reference proteome</keyword>
<dbReference type="SUPFAM" id="SSF52402">
    <property type="entry name" value="Adenine nucleotide alpha hydrolases-like"/>
    <property type="match status" value="1"/>
</dbReference>
<dbReference type="Pfam" id="PF00958">
    <property type="entry name" value="GMP_synt_C"/>
    <property type="match status" value="1"/>
</dbReference>
<feature type="active site" description="Nucleophile" evidence="11">
    <location>
        <position position="85"/>
    </location>
</feature>
<dbReference type="PROSITE" id="PS51273">
    <property type="entry name" value="GATASE_TYPE_1"/>
    <property type="match status" value="1"/>
</dbReference>
<dbReference type="FunFam" id="3.30.300.10:FF:000002">
    <property type="entry name" value="GMP synthase [glutamine-hydrolyzing]"/>
    <property type="match status" value="1"/>
</dbReference>
<dbReference type="InterPro" id="IPR022310">
    <property type="entry name" value="NAD/GMP_synthase"/>
</dbReference>
<name>A0A9X0WBL1_9GAMM</name>
<keyword evidence="10 11" id="KW-0315">Glutamine amidotransferase</keyword>
<comment type="pathway">
    <text evidence="2 11">Purine metabolism; GMP biosynthesis; GMP from XMP (L-Gln route): step 1/1.</text>
</comment>
<comment type="subunit">
    <text evidence="11">Homodimer.</text>
</comment>
<dbReference type="EMBL" id="NRRY01000039">
    <property type="protein sequence ID" value="MBK1620434.1"/>
    <property type="molecule type" value="Genomic_DNA"/>
</dbReference>
<evidence type="ECO:0000256" key="1">
    <source>
        <dbReference type="ARBA" id="ARBA00002332"/>
    </source>
</evidence>